<dbReference type="GO" id="GO:0003700">
    <property type="term" value="F:DNA-binding transcription factor activity"/>
    <property type="evidence" value="ECO:0007669"/>
    <property type="project" value="InterPro"/>
</dbReference>
<dbReference type="AlphaFoldDB" id="A0A4R6RAF9"/>
<dbReference type="InterPro" id="IPR000847">
    <property type="entry name" value="LysR_HTH_N"/>
</dbReference>
<evidence type="ECO:0000259" key="5">
    <source>
        <dbReference type="PROSITE" id="PS50931"/>
    </source>
</evidence>
<dbReference type="FunFam" id="1.10.10.10:FF:000038">
    <property type="entry name" value="Glycine cleavage system transcriptional activator"/>
    <property type="match status" value="1"/>
</dbReference>
<dbReference type="InterPro" id="IPR005119">
    <property type="entry name" value="LysR_subst-bd"/>
</dbReference>
<gene>
    <name evidence="6" type="ORF">EDD54_3896</name>
</gene>
<dbReference type="InterPro" id="IPR058163">
    <property type="entry name" value="LysR-type_TF_proteobact-type"/>
</dbReference>
<proteinExistence type="inferred from homology"/>
<keyword evidence="3" id="KW-0238">DNA-binding</keyword>
<comment type="similarity">
    <text evidence="1">Belongs to the LysR transcriptional regulatory family.</text>
</comment>
<dbReference type="CDD" id="cd08432">
    <property type="entry name" value="PBP2_GcdR_TrpI_HvrB_AmpR_like"/>
    <property type="match status" value="1"/>
</dbReference>
<keyword evidence="7" id="KW-1185">Reference proteome</keyword>
<dbReference type="OrthoDB" id="9793571at2"/>
<evidence type="ECO:0000313" key="7">
    <source>
        <dbReference type="Proteomes" id="UP000294547"/>
    </source>
</evidence>
<evidence type="ECO:0000256" key="2">
    <source>
        <dbReference type="ARBA" id="ARBA00023015"/>
    </source>
</evidence>
<name>A0A4R6RAF9_9HYPH</name>
<evidence type="ECO:0000313" key="6">
    <source>
        <dbReference type="EMBL" id="TDP82627.1"/>
    </source>
</evidence>
<evidence type="ECO:0000256" key="4">
    <source>
        <dbReference type="ARBA" id="ARBA00023163"/>
    </source>
</evidence>
<organism evidence="6 7">
    <name type="scientific">Oharaeibacter diazotrophicus</name>
    <dbReference type="NCBI Taxonomy" id="1920512"/>
    <lineage>
        <taxon>Bacteria</taxon>
        <taxon>Pseudomonadati</taxon>
        <taxon>Pseudomonadota</taxon>
        <taxon>Alphaproteobacteria</taxon>
        <taxon>Hyphomicrobiales</taxon>
        <taxon>Pleomorphomonadaceae</taxon>
        <taxon>Oharaeibacter</taxon>
    </lineage>
</organism>
<dbReference type="InterPro" id="IPR036390">
    <property type="entry name" value="WH_DNA-bd_sf"/>
</dbReference>
<dbReference type="Gene3D" id="1.10.10.10">
    <property type="entry name" value="Winged helix-like DNA-binding domain superfamily/Winged helix DNA-binding domain"/>
    <property type="match status" value="1"/>
</dbReference>
<reference evidence="6 7" key="1">
    <citation type="submission" date="2019-03" db="EMBL/GenBank/DDBJ databases">
        <title>Genomic Encyclopedia of Type Strains, Phase IV (KMG-IV): sequencing the most valuable type-strain genomes for metagenomic binning, comparative biology and taxonomic classification.</title>
        <authorList>
            <person name="Goeker M."/>
        </authorList>
    </citation>
    <scope>NUCLEOTIDE SEQUENCE [LARGE SCALE GENOMIC DNA]</scope>
    <source>
        <strain evidence="6 7">DSM 102969</strain>
    </source>
</reference>
<dbReference type="GO" id="GO:0006351">
    <property type="term" value="P:DNA-templated transcription"/>
    <property type="evidence" value="ECO:0007669"/>
    <property type="project" value="TreeGrafter"/>
</dbReference>
<dbReference type="Pfam" id="PF00126">
    <property type="entry name" value="HTH_1"/>
    <property type="match status" value="1"/>
</dbReference>
<dbReference type="Pfam" id="PF03466">
    <property type="entry name" value="LysR_substrate"/>
    <property type="match status" value="1"/>
</dbReference>
<dbReference type="SUPFAM" id="SSF46785">
    <property type="entry name" value="Winged helix' DNA-binding domain"/>
    <property type="match status" value="1"/>
</dbReference>
<dbReference type="PROSITE" id="PS50931">
    <property type="entry name" value="HTH_LYSR"/>
    <property type="match status" value="1"/>
</dbReference>
<evidence type="ECO:0000256" key="3">
    <source>
        <dbReference type="ARBA" id="ARBA00023125"/>
    </source>
</evidence>
<sequence>MVTRRLPSLNALRAFEAAARLGALNRAADELSVTESAVSRQIRVLEDELGVGLFRRVHRGVRLSPAGERLASALGQAFETIRRGVDEVRKGPAEIRVRVLPTLGTRWLLPRLSAFESAHPDLKVRVSVLWESMTPDDVEHDVGIVMDENRWPPERLIALFRERLTPVCSPAYLKRIGRLDTPAALRRALLLHCSGAPDWPLWLKQAGFPEAETDGGEWFDTMDMALRAAERGRGVAIADLAMVADDLTLGRLVRASGIVVTDRTNYHVVRRDTGRARPEVDRFVDWLLAEAAATDQGDGETAAVTEEA</sequence>
<dbReference type="PRINTS" id="PR00039">
    <property type="entry name" value="HTHLYSR"/>
</dbReference>
<dbReference type="InterPro" id="IPR036388">
    <property type="entry name" value="WH-like_DNA-bd_sf"/>
</dbReference>
<dbReference type="GO" id="GO:0043565">
    <property type="term" value="F:sequence-specific DNA binding"/>
    <property type="evidence" value="ECO:0007669"/>
    <property type="project" value="TreeGrafter"/>
</dbReference>
<dbReference type="Gene3D" id="3.40.190.10">
    <property type="entry name" value="Periplasmic binding protein-like II"/>
    <property type="match status" value="2"/>
</dbReference>
<evidence type="ECO:0000256" key="1">
    <source>
        <dbReference type="ARBA" id="ARBA00009437"/>
    </source>
</evidence>
<dbReference type="PANTHER" id="PTHR30537:SF74">
    <property type="entry name" value="HTH-TYPE TRANSCRIPTIONAL REGULATOR TRPI"/>
    <property type="match status" value="1"/>
</dbReference>
<keyword evidence="2" id="KW-0805">Transcription regulation</keyword>
<dbReference type="EMBL" id="SNXY01000010">
    <property type="protein sequence ID" value="TDP82627.1"/>
    <property type="molecule type" value="Genomic_DNA"/>
</dbReference>
<dbReference type="PANTHER" id="PTHR30537">
    <property type="entry name" value="HTH-TYPE TRANSCRIPTIONAL REGULATOR"/>
    <property type="match status" value="1"/>
</dbReference>
<comment type="caution">
    <text evidence="6">The sequence shown here is derived from an EMBL/GenBank/DDBJ whole genome shotgun (WGS) entry which is preliminary data.</text>
</comment>
<dbReference type="Proteomes" id="UP000294547">
    <property type="component" value="Unassembled WGS sequence"/>
</dbReference>
<dbReference type="SUPFAM" id="SSF53850">
    <property type="entry name" value="Periplasmic binding protein-like II"/>
    <property type="match status" value="1"/>
</dbReference>
<keyword evidence="4" id="KW-0804">Transcription</keyword>
<dbReference type="RefSeq" id="WP_126539002.1">
    <property type="nucleotide sequence ID" value="NZ_BSPM01000007.1"/>
</dbReference>
<protein>
    <submittedName>
        <fullName evidence="6">LysR family glycine cleavage system transcriptional activator</fullName>
    </submittedName>
</protein>
<accession>A0A4R6RAF9</accession>
<feature type="domain" description="HTH lysR-type" evidence="5">
    <location>
        <begin position="7"/>
        <end position="64"/>
    </location>
</feature>